<evidence type="ECO:0000256" key="5">
    <source>
        <dbReference type="ARBA" id="ARBA00023033"/>
    </source>
</evidence>
<dbReference type="RefSeq" id="WP_267848961.1">
    <property type="nucleotide sequence ID" value="NZ_JAPMXC010000010.1"/>
</dbReference>
<dbReference type="Proteomes" id="UP001082899">
    <property type="component" value="Unassembled WGS sequence"/>
</dbReference>
<keyword evidence="3" id="KW-0288">FMN</keyword>
<reference evidence="6" key="1">
    <citation type="submission" date="2022-11" db="EMBL/GenBank/DDBJ databases">
        <title>Robbsia betulipollinis sp. nov., isolated from pollen of birch (Betula pendula).</title>
        <authorList>
            <person name="Shi H."/>
            <person name="Ambika Manirajan B."/>
            <person name="Ratering S."/>
            <person name="Geissler-Plaum R."/>
            <person name="Schnell S."/>
        </authorList>
    </citation>
    <scope>NUCLEOTIDE SEQUENCE</scope>
    <source>
        <strain evidence="6">Bb-Pol-6</strain>
    </source>
</reference>
<dbReference type="Pfam" id="PF03060">
    <property type="entry name" value="NMO"/>
    <property type="match status" value="1"/>
</dbReference>
<comment type="similarity">
    <text evidence="1">Belongs to the nitronate monooxygenase family. NMO class I subfamily.</text>
</comment>
<dbReference type="GO" id="GO:0004497">
    <property type="term" value="F:monooxygenase activity"/>
    <property type="evidence" value="ECO:0007669"/>
    <property type="project" value="UniProtKB-KW"/>
</dbReference>
<protein>
    <submittedName>
        <fullName evidence="6">Nitronate monooxygenase family protein</fullName>
    </submittedName>
</protein>
<dbReference type="PANTHER" id="PTHR42747">
    <property type="entry name" value="NITRONATE MONOOXYGENASE-RELATED"/>
    <property type="match status" value="1"/>
</dbReference>
<dbReference type="EMBL" id="JAPMXC010000010">
    <property type="protein sequence ID" value="MCY0389062.1"/>
    <property type="molecule type" value="Genomic_DNA"/>
</dbReference>
<evidence type="ECO:0000256" key="4">
    <source>
        <dbReference type="ARBA" id="ARBA00023002"/>
    </source>
</evidence>
<sequence length="327" mass="34020">MALPPLLHNLSLPVIAAPMFTISYPELVIAQCRAGIVGTFPALNARPAAQLSDWLDEIRERLAADGAAARPGPLAVNQIIHASNTRLESDLRVCAAHRVPILITSLRAPMRELVDEVHRYGGLVLHDVVSVRHAGKALEAGVDGLILVCAGAGGHAGTLSPFALLAEVRRLFDGPLVLSGAIGQGAAILAAQAMGADLAYIGTRFIATREAQAAPAYKQALVDAGAADIVYTDHFTGIRGNYLRHSIVALGLDPDALPAGGTGAAAVRFDDSRGKAWKDVWGAGQGVGAIDDVPPLAELVGRMRAEYAAAARRITALATDVAPLDVT</sequence>
<gene>
    <name evidence="6" type="ORF">OVY01_18065</name>
</gene>
<dbReference type="Gene3D" id="3.20.20.70">
    <property type="entry name" value="Aldolase class I"/>
    <property type="match status" value="1"/>
</dbReference>
<evidence type="ECO:0000313" key="6">
    <source>
        <dbReference type="EMBL" id="MCY0389062.1"/>
    </source>
</evidence>
<keyword evidence="4" id="KW-0560">Oxidoreductase</keyword>
<dbReference type="CDD" id="cd04730">
    <property type="entry name" value="NPD_like"/>
    <property type="match status" value="1"/>
</dbReference>
<name>A0ABT3ZRL4_9BURK</name>
<evidence type="ECO:0000256" key="1">
    <source>
        <dbReference type="ARBA" id="ARBA00009881"/>
    </source>
</evidence>
<accession>A0ABT3ZRL4</accession>
<proteinExistence type="inferred from homology"/>
<keyword evidence="5 6" id="KW-0503">Monooxygenase</keyword>
<keyword evidence="7" id="KW-1185">Reference proteome</keyword>
<dbReference type="InterPro" id="IPR013785">
    <property type="entry name" value="Aldolase_TIM"/>
</dbReference>
<organism evidence="6 7">
    <name type="scientific">Robbsia betulipollinis</name>
    <dbReference type="NCBI Taxonomy" id="2981849"/>
    <lineage>
        <taxon>Bacteria</taxon>
        <taxon>Pseudomonadati</taxon>
        <taxon>Pseudomonadota</taxon>
        <taxon>Betaproteobacteria</taxon>
        <taxon>Burkholderiales</taxon>
        <taxon>Burkholderiaceae</taxon>
        <taxon>Robbsia</taxon>
    </lineage>
</organism>
<comment type="caution">
    <text evidence="6">The sequence shown here is derived from an EMBL/GenBank/DDBJ whole genome shotgun (WGS) entry which is preliminary data.</text>
</comment>
<evidence type="ECO:0000313" key="7">
    <source>
        <dbReference type="Proteomes" id="UP001082899"/>
    </source>
</evidence>
<dbReference type="PANTHER" id="PTHR42747:SF4">
    <property type="entry name" value="BLR1330 PROTEIN"/>
    <property type="match status" value="1"/>
</dbReference>
<dbReference type="SUPFAM" id="SSF51412">
    <property type="entry name" value="Inosine monophosphate dehydrogenase (IMPDH)"/>
    <property type="match status" value="1"/>
</dbReference>
<dbReference type="InterPro" id="IPR004136">
    <property type="entry name" value="NMO"/>
</dbReference>
<keyword evidence="2" id="KW-0285">Flavoprotein</keyword>
<evidence type="ECO:0000256" key="2">
    <source>
        <dbReference type="ARBA" id="ARBA00022630"/>
    </source>
</evidence>
<evidence type="ECO:0000256" key="3">
    <source>
        <dbReference type="ARBA" id="ARBA00022643"/>
    </source>
</evidence>